<dbReference type="InterPro" id="IPR007111">
    <property type="entry name" value="NACHT_NTPase"/>
</dbReference>
<feature type="repeat" description="ANK" evidence="3">
    <location>
        <begin position="1043"/>
        <end position="1075"/>
    </location>
</feature>
<dbReference type="PANTHER" id="PTHR24198:SF165">
    <property type="entry name" value="ANKYRIN REPEAT-CONTAINING PROTEIN-RELATED"/>
    <property type="match status" value="1"/>
</dbReference>
<feature type="repeat" description="ANK" evidence="3">
    <location>
        <begin position="862"/>
        <end position="894"/>
    </location>
</feature>
<evidence type="ECO:0000256" key="4">
    <source>
        <dbReference type="SAM" id="SignalP"/>
    </source>
</evidence>
<feature type="chain" id="PRO_5024330446" description="NACHT domain-containing protein" evidence="4">
    <location>
        <begin position="24"/>
        <end position="1258"/>
    </location>
</feature>
<accession>A0A5M8PQB8</accession>
<name>A0A5M8PQB8_9LECA</name>
<feature type="repeat" description="ANK" evidence="3">
    <location>
        <begin position="1010"/>
        <end position="1042"/>
    </location>
</feature>
<dbReference type="InterPro" id="IPR002110">
    <property type="entry name" value="Ankyrin_rpt"/>
</dbReference>
<dbReference type="Gene3D" id="1.25.40.20">
    <property type="entry name" value="Ankyrin repeat-containing domain"/>
    <property type="match status" value="4"/>
</dbReference>
<feature type="repeat" description="ANK" evidence="3">
    <location>
        <begin position="928"/>
        <end position="960"/>
    </location>
</feature>
<dbReference type="PROSITE" id="PS50088">
    <property type="entry name" value="ANK_REPEAT"/>
    <property type="match status" value="15"/>
</dbReference>
<feature type="repeat" description="ANK" evidence="3">
    <location>
        <begin position="1208"/>
        <end position="1240"/>
    </location>
</feature>
<dbReference type="OrthoDB" id="1577640at2759"/>
<feature type="repeat" description="ANK" evidence="3">
    <location>
        <begin position="762"/>
        <end position="794"/>
    </location>
</feature>
<evidence type="ECO:0000256" key="3">
    <source>
        <dbReference type="PROSITE-ProRule" id="PRU00023"/>
    </source>
</evidence>
<feature type="repeat" description="ANK" evidence="3">
    <location>
        <begin position="1113"/>
        <end position="1141"/>
    </location>
</feature>
<dbReference type="InterPro" id="IPR056884">
    <property type="entry name" value="NPHP3-like_N"/>
</dbReference>
<feature type="repeat" description="ANK" evidence="3">
    <location>
        <begin position="1076"/>
        <end position="1108"/>
    </location>
</feature>
<evidence type="ECO:0000259" key="5">
    <source>
        <dbReference type="PROSITE" id="PS50837"/>
    </source>
</evidence>
<reference evidence="6 7" key="1">
    <citation type="submission" date="2019-09" db="EMBL/GenBank/DDBJ databases">
        <title>The hologenome of the rock-dwelling lichen Lasallia pustulata.</title>
        <authorList>
            <person name="Greshake Tzovaras B."/>
            <person name="Segers F."/>
            <person name="Bicker A."/>
            <person name="Dal Grande F."/>
            <person name="Otte J."/>
            <person name="Hankeln T."/>
            <person name="Schmitt I."/>
            <person name="Ebersberger I."/>
        </authorList>
    </citation>
    <scope>NUCLEOTIDE SEQUENCE [LARGE SCALE GENOMIC DNA]</scope>
    <source>
        <strain evidence="6">A1-1</strain>
    </source>
</reference>
<organism evidence="6 7">
    <name type="scientific">Lasallia pustulata</name>
    <dbReference type="NCBI Taxonomy" id="136370"/>
    <lineage>
        <taxon>Eukaryota</taxon>
        <taxon>Fungi</taxon>
        <taxon>Dikarya</taxon>
        <taxon>Ascomycota</taxon>
        <taxon>Pezizomycotina</taxon>
        <taxon>Lecanoromycetes</taxon>
        <taxon>OSLEUM clade</taxon>
        <taxon>Umbilicariomycetidae</taxon>
        <taxon>Umbilicariales</taxon>
        <taxon>Umbilicariaceae</taxon>
        <taxon>Lasallia</taxon>
    </lineage>
</organism>
<dbReference type="PROSITE" id="PS50297">
    <property type="entry name" value="ANK_REP_REGION"/>
    <property type="match status" value="13"/>
</dbReference>
<keyword evidence="4" id="KW-0732">Signal</keyword>
<dbReference type="SMART" id="SM00248">
    <property type="entry name" value="ANK"/>
    <property type="match status" value="15"/>
</dbReference>
<feature type="repeat" description="ANK" evidence="3">
    <location>
        <begin position="795"/>
        <end position="827"/>
    </location>
</feature>
<dbReference type="SUPFAM" id="SSF52540">
    <property type="entry name" value="P-loop containing nucleoside triphosphate hydrolases"/>
    <property type="match status" value="1"/>
</dbReference>
<dbReference type="InterPro" id="IPR036770">
    <property type="entry name" value="Ankyrin_rpt-contain_sf"/>
</dbReference>
<protein>
    <recommendedName>
        <fullName evidence="5">NACHT domain-containing protein</fullName>
    </recommendedName>
</protein>
<feature type="repeat" description="ANK" evidence="3">
    <location>
        <begin position="977"/>
        <end position="1009"/>
    </location>
</feature>
<feature type="repeat" description="ANK" evidence="3">
    <location>
        <begin position="895"/>
        <end position="927"/>
    </location>
</feature>
<dbReference type="PANTHER" id="PTHR24198">
    <property type="entry name" value="ANKYRIN REPEAT AND PROTEIN KINASE DOMAIN-CONTAINING PROTEIN"/>
    <property type="match status" value="1"/>
</dbReference>
<proteinExistence type="predicted"/>
<dbReference type="EMBL" id="VXIT01000007">
    <property type="protein sequence ID" value="KAA6411710.1"/>
    <property type="molecule type" value="Genomic_DNA"/>
</dbReference>
<dbReference type="SUPFAM" id="SSF48403">
    <property type="entry name" value="Ankyrin repeat"/>
    <property type="match status" value="2"/>
</dbReference>
<comment type="caution">
    <text evidence="6">The sequence shown here is derived from an EMBL/GenBank/DDBJ whole genome shotgun (WGS) entry which is preliminary data.</text>
</comment>
<feature type="repeat" description="ANK" evidence="3">
    <location>
        <begin position="1142"/>
        <end position="1174"/>
    </location>
</feature>
<feature type="repeat" description="ANK" evidence="3">
    <location>
        <begin position="829"/>
        <end position="861"/>
    </location>
</feature>
<dbReference type="Pfam" id="PF12796">
    <property type="entry name" value="Ank_2"/>
    <property type="match status" value="4"/>
</dbReference>
<dbReference type="Proteomes" id="UP000324767">
    <property type="component" value="Unassembled WGS sequence"/>
</dbReference>
<feature type="repeat" description="ANK" evidence="3">
    <location>
        <begin position="1175"/>
        <end position="1207"/>
    </location>
</feature>
<evidence type="ECO:0000256" key="2">
    <source>
        <dbReference type="ARBA" id="ARBA00023043"/>
    </source>
</evidence>
<dbReference type="InterPro" id="IPR027417">
    <property type="entry name" value="P-loop_NTPase"/>
</dbReference>
<dbReference type="PROSITE" id="PS50837">
    <property type="entry name" value="NACHT"/>
    <property type="match status" value="1"/>
</dbReference>
<feature type="domain" description="NACHT" evidence="5">
    <location>
        <begin position="254"/>
        <end position="397"/>
    </location>
</feature>
<feature type="signal peptide" evidence="4">
    <location>
        <begin position="1"/>
        <end position="23"/>
    </location>
</feature>
<keyword evidence="1" id="KW-0677">Repeat</keyword>
<keyword evidence="2 3" id="KW-0040">ANK repeat</keyword>
<dbReference type="AlphaFoldDB" id="A0A5M8PQB8"/>
<feature type="repeat" description="ANK" evidence="3">
    <location>
        <begin position="729"/>
        <end position="761"/>
    </location>
</feature>
<evidence type="ECO:0000256" key="1">
    <source>
        <dbReference type="ARBA" id="ARBA00022737"/>
    </source>
</evidence>
<dbReference type="Pfam" id="PF24883">
    <property type="entry name" value="NPHP3_N"/>
    <property type="match status" value="1"/>
</dbReference>
<evidence type="ECO:0000313" key="7">
    <source>
        <dbReference type="Proteomes" id="UP000324767"/>
    </source>
</evidence>
<gene>
    <name evidence="6" type="ORF">FRX48_04991</name>
</gene>
<sequence length="1258" mass="136169">MAEGLALAASIVAILQITNSVISVCHGYGAAAKDAPWELSKVNAEMKSLRNVLQTLQPLAEQAEFASPSAGTRLPTLALLCGPRGLLNCCLDEVRRLDERLKNPSWSDSFGPKKKAFIQALRWPLNKAETMKVLDDVSRYRNILNLAITADQTTLTLEIQKLSILTNDIVLGTQRDVCLIKDLASDMHADVQSTKSITLGIQLGTEREKIHRWLSAGALDPSINQNRASRSRQANTGLWFVKSETFTYWKASSALVWLHGKAGCGKTVLSSTIINAVLQEPQSKSEIAVAYFYFDFNDVEKQKSDKMIRSLITQLSRQSKKKLNKLEALFSFCDNGERQPDVEGLLRVLKEVLEGFDETYIVLDALDECTDRKELLERMGEIQGWKLRQLRMLVTSRWLIDIKESLEPLTESRGRICIQSSLVDADILTYVRGRLQNDRDLKRWRGMPQVQEEIETTLKEKANGMFRWAVCQLDALQNCHRLPILRKALESLPETLDETYARILRNISEEDSHDAIKILQWLTYSSRPLRIEELAEIVAVNINGSPWFDHTARFPDQEDVLAICSSLVAVEDVSIKEDDSEDDKNLLQTQYGSTLVNPIQVVRLAHFSVKEYLVSKRIQDQAAATARYAIQEIQANQSIAAACLAYLLQFNQHDSLTSQTPEDFPLALYAAEYWLRHTREVGKDLGPIEMLSQEFCLVHREAFINWYRLDDPDIPMPLKRFNLNRKIARIATPLYYGSLAGVTELVELLLKNGADVNAQGRKYGSALQAASQGGHESVMQLLLKNGADVNAQGGHYGNALQVASDGGHESVVKLLLKNGADVNAQGGHYGIAALQAASDGGHESVVQLLLKNGADVNAQGGHYGNALQAASHGGHESVVQLLLKNGADVNAQGGHYGNALQAASHGGHESVVQLLLKNEADVNAHGGEYGSALQASSFDGHESVVQLLLKNGADVNAQGGEYGSALQAASLEGHEVDVWHALQAASDGGHESVVQLLLTNGADVNAQGGHYGNALQAASHGGHESVVQLLLKNEADVNAQGGEYGSALLAASFDGHESVVQLLLKNGADVNAQGGEYGSALQAASLEGHESVVQLLLDNGAKVNAQGGRYGIALQAASDGGHESVVQLLLKNGADVNAQGGHHGNALQAASRGGHESVVQLLLKNEADVNAQGGKYGSALQAASFDGHESVMQLLLRNGADVNAQGGECGSALQVASFDGHESVVQLLLKNGADVNAQGGKYGSALQAAFLEGDELVV</sequence>
<dbReference type="Gene3D" id="3.40.50.300">
    <property type="entry name" value="P-loop containing nucleotide triphosphate hydrolases"/>
    <property type="match status" value="1"/>
</dbReference>
<evidence type="ECO:0000313" key="6">
    <source>
        <dbReference type="EMBL" id="KAA6411710.1"/>
    </source>
</evidence>
<dbReference type="Pfam" id="PF00023">
    <property type="entry name" value="Ank"/>
    <property type="match status" value="3"/>
</dbReference>